<gene>
    <name evidence="1" type="ORF">HPB47_022720</name>
</gene>
<dbReference type="EMBL" id="JABSTQ010009328">
    <property type="protein sequence ID" value="KAG0430414.1"/>
    <property type="molecule type" value="Genomic_DNA"/>
</dbReference>
<name>A0AC60Q9F4_IXOPE</name>
<keyword evidence="2" id="KW-1185">Reference proteome</keyword>
<dbReference type="Proteomes" id="UP000805193">
    <property type="component" value="Unassembled WGS sequence"/>
</dbReference>
<feature type="non-terminal residue" evidence="1">
    <location>
        <position position="57"/>
    </location>
</feature>
<comment type="caution">
    <text evidence="1">The sequence shown here is derived from an EMBL/GenBank/DDBJ whole genome shotgun (WGS) entry which is preliminary data.</text>
</comment>
<evidence type="ECO:0000313" key="2">
    <source>
        <dbReference type="Proteomes" id="UP000805193"/>
    </source>
</evidence>
<protein>
    <submittedName>
        <fullName evidence="1">Uncharacterized protein</fullName>
    </submittedName>
</protein>
<accession>A0AC60Q9F4</accession>
<sequence>MLRYTNVQVLSEQMFYEYYNVLLLPAVNKVWRHHHPFWANLAGAAIAGTALYSTTDW</sequence>
<reference evidence="1 2" key="1">
    <citation type="journal article" date="2020" name="Cell">
        <title>Large-Scale Comparative Analyses of Tick Genomes Elucidate Their Genetic Diversity and Vector Capacities.</title>
        <authorList>
            <consortium name="Tick Genome and Microbiome Consortium (TIGMIC)"/>
            <person name="Jia N."/>
            <person name="Wang J."/>
            <person name="Shi W."/>
            <person name="Du L."/>
            <person name="Sun Y."/>
            <person name="Zhan W."/>
            <person name="Jiang J.F."/>
            <person name="Wang Q."/>
            <person name="Zhang B."/>
            <person name="Ji P."/>
            <person name="Bell-Sakyi L."/>
            <person name="Cui X.M."/>
            <person name="Yuan T.T."/>
            <person name="Jiang B.G."/>
            <person name="Yang W.F."/>
            <person name="Lam T.T."/>
            <person name="Chang Q.C."/>
            <person name="Ding S.J."/>
            <person name="Wang X.J."/>
            <person name="Zhu J.G."/>
            <person name="Ruan X.D."/>
            <person name="Zhao L."/>
            <person name="Wei J.T."/>
            <person name="Ye R.Z."/>
            <person name="Que T.C."/>
            <person name="Du C.H."/>
            <person name="Zhou Y.H."/>
            <person name="Cheng J.X."/>
            <person name="Dai P.F."/>
            <person name="Guo W.B."/>
            <person name="Han X.H."/>
            <person name="Huang E.J."/>
            <person name="Li L.F."/>
            <person name="Wei W."/>
            <person name="Gao Y.C."/>
            <person name="Liu J.Z."/>
            <person name="Shao H.Z."/>
            <person name="Wang X."/>
            <person name="Wang C.C."/>
            <person name="Yang T.C."/>
            <person name="Huo Q.B."/>
            <person name="Li W."/>
            <person name="Chen H.Y."/>
            <person name="Chen S.E."/>
            <person name="Zhou L.G."/>
            <person name="Ni X.B."/>
            <person name="Tian J.H."/>
            <person name="Sheng Y."/>
            <person name="Liu T."/>
            <person name="Pan Y.S."/>
            <person name="Xia L.Y."/>
            <person name="Li J."/>
            <person name="Zhao F."/>
            <person name="Cao W.C."/>
        </authorList>
    </citation>
    <scope>NUCLEOTIDE SEQUENCE [LARGE SCALE GENOMIC DNA]</scope>
    <source>
        <strain evidence="1">Iper-2018</strain>
    </source>
</reference>
<organism evidence="1 2">
    <name type="scientific">Ixodes persulcatus</name>
    <name type="common">Taiga tick</name>
    <dbReference type="NCBI Taxonomy" id="34615"/>
    <lineage>
        <taxon>Eukaryota</taxon>
        <taxon>Metazoa</taxon>
        <taxon>Ecdysozoa</taxon>
        <taxon>Arthropoda</taxon>
        <taxon>Chelicerata</taxon>
        <taxon>Arachnida</taxon>
        <taxon>Acari</taxon>
        <taxon>Parasitiformes</taxon>
        <taxon>Ixodida</taxon>
        <taxon>Ixodoidea</taxon>
        <taxon>Ixodidae</taxon>
        <taxon>Ixodinae</taxon>
        <taxon>Ixodes</taxon>
    </lineage>
</organism>
<proteinExistence type="predicted"/>
<evidence type="ECO:0000313" key="1">
    <source>
        <dbReference type="EMBL" id="KAG0430414.1"/>
    </source>
</evidence>